<organism evidence="1 2">
    <name type="scientific">Blastopirellula marina DSM 3645</name>
    <dbReference type="NCBI Taxonomy" id="314230"/>
    <lineage>
        <taxon>Bacteria</taxon>
        <taxon>Pseudomonadati</taxon>
        <taxon>Planctomycetota</taxon>
        <taxon>Planctomycetia</taxon>
        <taxon>Pirellulales</taxon>
        <taxon>Pirellulaceae</taxon>
        <taxon>Blastopirellula</taxon>
    </lineage>
</organism>
<dbReference type="EMBL" id="AANZ01000014">
    <property type="protein sequence ID" value="EAQ79566.1"/>
    <property type="molecule type" value="Genomic_DNA"/>
</dbReference>
<reference evidence="1 2" key="1">
    <citation type="submission" date="2006-02" db="EMBL/GenBank/DDBJ databases">
        <authorList>
            <person name="Amann R."/>
            <person name="Ferriera S."/>
            <person name="Johnson J."/>
            <person name="Kravitz S."/>
            <person name="Halpern A."/>
            <person name="Remington K."/>
            <person name="Beeson K."/>
            <person name="Tran B."/>
            <person name="Rogers Y.-H."/>
            <person name="Friedman R."/>
            <person name="Venter J.C."/>
        </authorList>
    </citation>
    <scope>NUCLEOTIDE SEQUENCE [LARGE SCALE GENOMIC DNA]</scope>
    <source>
        <strain evidence="1 2">DSM 3645</strain>
    </source>
</reference>
<dbReference type="AlphaFoldDB" id="A3ZW68"/>
<name>A3ZW68_9BACT</name>
<comment type="caution">
    <text evidence="1">The sequence shown here is derived from an EMBL/GenBank/DDBJ whole genome shotgun (WGS) entry which is preliminary data.</text>
</comment>
<proteinExistence type="predicted"/>
<gene>
    <name evidence="1" type="ORF">DSM3645_03783</name>
</gene>
<protein>
    <submittedName>
        <fullName evidence="1">Uncharacterized protein</fullName>
    </submittedName>
</protein>
<evidence type="ECO:0000313" key="2">
    <source>
        <dbReference type="Proteomes" id="UP000004358"/>
    </source>
</evidence>
<dbReference type="Proteomes" id="UP000004358">
    <property type="component" value="Unassembled WGS sequence"/>
</dbReference>
<evidence type="ECO:0000313" key="1">
    <source>
        <dbReference type="EMBL" id="EAQ79566.1"/>
    </source>
</evidence>
<accession>A3ZW68</accession>
<sequence length="28" mass="2921">MPEEALTRSTIAFKSAPTGSFSACTEST</sequence>
<dbReference type="HOGENOM" id="CLU_3412405_0_0_0"/>